<gene>
    <name evidence="5" type="ORF">OXX778_LOCUS17373</name>
</gene>
<evidence type="ECO:0000313" key="5">
    <source>
        <dbReference type="EMBL" id="CAF1020854.1"/>
    </source>
</evidence>
<keyword evidence="2 4" id="KW-0732">Signal</keyword>
<sequence>MFKSLALLLIIFQLTINSQNLNQIDDGAFENVGRLDRIYFNGIKNLPFFFENNRIQALSNITSYLSLSNARLNNNNVIPIIDNLKSWPLLQSLTITNNDFSHFSYDFTNFTSLSFLDLSNNLIQTFDINSNFTSLSSLDLSNNLIQTFDIKSNRLNNLNLFNNKIEKLEKEMFVYLPNLEYLRIDSNKISRILNDSFHSTKSLRTIDLDNNKIDYIEPNSFCNLKLSSLYLSGNNLSNVSLYCLENVGSLYLNNVQFEGEIDQKRLGNPKNAYQLYLSNNKISKINLENMTSLKYFYLDSNELVNFTSETIQAVPNLNTLGIRNNKFTDKSLENFNHLKKLQYLYLSNNLLTKFEPNMLAESKQLYSLDIGRNNLENVEFGSLPNLKELFIYYNKLKFVGKDSFSKLSNLERLNLESNIISRIHPKTFASNVNL</sequence>
<evidence type="ECO:0000256" key="1">
    <source>
        <dbReference type="ARBA" id="ARBA00022614"/>
    </source>
</evidence>
<reference evidence="5" key="1">
    <citation type="submission" date="2021-02" db="EMBL/GenBank/DDBJ databases">
        <authorList>
            <person name="Nowell W R."/>
        </authorList>
    </citation>
    <scope>NUCLEOTIDE SEQUENCE</scope>
    <source>
        <strain evidence="5">Ploen Becks lab</strain>
    </source>
</reference>
<name>A0A814IC31_9BILA</name>
<evidence type="ECO:0000313" key="6">
    <source>
        <dbReference type="Proteomes" id="UP000663879"/>
    </source>
</evidence>
<comment type="caution">
    <text evidence="5">The sequence shown here is derived from an EMBL/GenBank/DDBJ whole genome shotgun (WGS) entry which is preliminary data.</text>
</comment>
<dbReference type="PANTHER" id="PTHR24373">
    <property type="entry name" value="SLIT RELATED LEUCINE-RICH REPEAT NEURONAL PROTEIN"/>
    <property type="match status" value="1"/>
</dbReference>
<dbReference type="InterPro" id="IPR001611">
    <property type="entry name" value="Leu-rich_rpt"/>
</dbReference>
<evidence type="ECO:0000256" key="2">
    <source>
        <dbReference type="ARBA" id="ARBA00022729"/>
    </source>
</evidence>
<dbReference type="InterPro" id="IPR032675">
    <property type="entry name" value="LRR_dom_sf"/>
</dbReference>
<dbReference type="EMBL" id="CAJNOC010004415">
    <property type="protein sequence ID" value="CAF1020854.1"/>
    <property type="molecule type" value="Genomic_DNA"/>
</dbReference>
<feature type="signal peptide" evidence="4">
    <location>
        <begin position="1"/>
        <end position="18"/>
    </location>
</feature>
<dbReference type="Gene3D" id="3.80.10.10">
    <property type="entry name" value="Ribonuclease Inhibitor"/>
    <property type="match status" value="3"/>
</dbReference>
<organism evidence="5 6">
    <name type="scientific">Brachionus calyciflorus</name>
    <dbReference type="NCBI Taxonomy" id="104777"/>
    <lineage>
        <taxon>Eukaryota</taxon>
        <taxon>Metazoa</taxon>
        <taxon>Spiralia</taxon>
        <taxon>Gnathifera</taxon>
        <taxon>Rotifera</taxon>
        <taxon>Eurotatoria</taxon>
        <taxon>Monogononta</taxon>
        <taxon>Pseudotrocha</taxon>
        <taxon>Ploima</taxon>
        <taxon>Brachionidae</taxon>
        <taxon>Brachionus</taxon>
    </lineage>
</organism>
<protein>
    <submittedName>
        <fullName evidence="5">Uncharacterized protein</fullName>
    </submittedName>
</protein>
<dbReference type="Pfam" id="PF13855">
    <property type="entry name" value="LRR_8"/>
    <property type="match status" value="3"/>
</dbReference>
<dbReference type="PANTHER" id="PTHR24373:SF275">
    <property type="entry name" value="TIR DOMAIN-CONTAINING PROTEIN"/>
    <property type="match status" value="1"/>
</dbReference>
<dbReference type="InterPro" id="IPR050328">
    <property type="entry name" value="Dev_Immune_Receptor"/>
</dbReference>
<feature type="non-terminal residue" evidence="5">
    <location>
        <position position="434"/>
    </location>
</feature>
<feature type="chain" id="PRO_5032676813" evidence="4">
    <location>
        <begin position="19"/>
        <end position="434"/>
    </location>
</feature>
<evidence type="ECO:0000256" key="4">
    <source>
        <dbReference type="SAM" id="SignalP"/>
    </source>
</evidence>
<dbReference type="AlphaFoldDB" id="A0A814IC31"/>
<dbReference type="InterPro" id="IPR003591">
    <property type="entry name" value="Leu-rich_rpt_typical-subtyp"/>
</dbReference>
<keyword evidence="1" id="KW-0433">Leucine-rich repeat</keyword>
<dbReference type="SMART" id="SM00369">
    <property type="entry name" value="LRR_TYP"/>
    <property type="match status" value="9"/>
</dbReference>
<dbReference type="Proteomes" id="UP000663879">
    <property type="component" value="Unassembled WGS sequence"/>
</dbReference>
<dbReference type="PROSITE" id="PS51450">
    <property type="entry name" value="LRR"/>
    <property type="match status" value="5"/>
</dbReference>
<evidence type="ECO:0000256" key="3">
    <source>
        <dbReference type="ARBA" id="ARBA00022737"/>
    </source>
</evidence>
<keyword evidence="6" id="KW-1185">Reference proteome</keyword>
<feature type="non-terminal residue" evidence="5">
    <location>
        <position position="1"/>
    </location>
</feature>
<dbReference type="SMART" id="SM00365">
    <property type="entry name" value="LRR_SD22"/>
    <property type="match status" value="10"/>
</dbReference>
<proteinExistence type="predicted"/>
<dbReference type="OrthoDB" id="2013775at2759"/>
<accession>A0A814IC31</accession>
<keyword evidence="3" id="KW-0677">Repeat</keyword>
<dbReference type="SUPFAM" id="SSF52058">
    <property type="entry name" value="L domain-like"/>
    <property type="match status" value="2"/>
</dbReference>